<evidence type="ECO:0000256" key="1">
    <source>
        <dbReference type="SAM" id="MobiDB-lite"/>
    </source>
</evidence>
<dbReference type="RefSeq" id="WP_135190760.1">
    <property type="nucleotide sequence ID" value="NZ_SPUM01000108.1"/>
</dbReference>
<feature type="compositionally biased region" description="Polar residues" evidence="1">
    <location>
        <begin position="1"/>
        <end position="10"/>
    </location>
</feature>
<keyword evidence="3" id="KW-1185">Reference proteome</keyword>
<dbReference type="EMBL" id="SPUM01000108">
    <property type="protein sequence ID" value="TFW30692.1"/>
    <property type="molecule type" value="Genomic_DNA"/>
</dbReference>
<protein>
    <submittedName>
        <fullName evidence="2">Uncharacterized protein</fullName>
    </submittedName>
</protein>
<reference evidence="2 3" key="1">
    <citation type="submission" date="2019-03" db="EMBL/GenBank/DDBJ databases">
        <title>Draft genome of Massilia hortus sp. nov., a novel bacterial species of the Oxalobacteraceae family.</title>
        <authorList>
            <person name="Peta V."/>
            <person name="Raths R."/>
            <person name="Bucking H."/>
        </authorList>
    </citation>
    <scope>NUCLEOTIDE SEQUENCE [LARGE SCALE GENOMIC DNA]</scope>
    <source>
        <strain evidence="2 3">ONC3</strain>
    </source>
</reference>
<evidence type="ECO:0000313" key="3">
    <source>
        <dbReference type="Proteomes" id="UP000297258"/>
    </source>
</evidence>
<comment type="caution">
    <text evidence="2">The sequence shown here is derived from an EMBL/GenBank/DDBJ whole genome shotgun (WGS) entry which is preliminary data.</text>
</comment>
<gene>
    <name evidence="2" type="ORF">E4O92_16135</name>
</gene>
<proteinExistence type="predicted"/>
<dbReference type="AlphaFoldDB" id="A0A4Y9SV77"/>
<dbReference type="Proteomes" id="UP000297258">
    <property type="component" value="Unassembled WGS sequence"/>
</dbReference>
<dbReference type="OrthoDB" id="6195511at2"/>
<organism evidence="2 3">
    <name type="scientific">Massilia horti</name>
    <dbReference type="NCBI Taxonomy" id="2562153"/>
    <lineage>
        <taxon>Bacteria</taxon>
        <taxon>Pseudomonadati</taxon>
        <taxon>Pseudomonadota</taxon>
        <taxon>Betaproteobacteria</taxon>
        <taxon>Burkholderiales</taxon>
        <taxon>Oxalobacteraceae</taxon>
        <taxon>Telluria group</taxon>
        <taxon>Massilia</taxon>
    </lineage>
</organism>
<name>A0A4Y9SV77_9BURK</name>
<sequence>MDLQDQQSAKPSKDAPAMPGRRRFAGVGVILTLASEPGMAAVMCKSPSGSLSGGLRSSPGGQNLVCGGLSPGYWKNHPDAWPRGVYPYKAPPQQATTFASVFPFGSTKLYRTGTLMEVLESTDPSEDPYNFGFHLVAAYLNILSGKMNFLTVDRLKLMWHDVVAYGFYVPTAGSKWYAEDVKRYLESTEN</sequence>
<accession>A0A4Y9SV77</accession>
<evidence type="ECO:0000313" key="2">
    <source>
        <dbReference type="EMBL" id="TFW30692.1"/>
    </source>
</evidence>
<feature type="region of interest" description="Disordered" evidence="1">
    <location>
        <begin position="1"/>
        <end position="21"/>
    </location>
</feature>